<evidence type="ECO:0000313" key="9">
    <source>
        <dbReference type="Proteomes" id="UP000199670"/>
    </source>
</evidence>
<proteinExistence type="predicted"/>
<dbReference type="OrthoDB" id="9787117at2"/>
<dbReference type="AlphaFoldDB" id="A0A1C4CJF7"/>
<comment type="subcellular location">
    <subcellularLocation>
        <location evidence="1">Cell membrane</location>
        <topology evidence="1">Multi-pass membrane protein</topology>
    </subcellularLocation>
</comment>
<feature type="domain" description="EamA" evidence="7">
    <location>
        <begin position="154"/>
        <end position="288"/>
    </location>
</feature>
<name>A0A1C4CJF7_9GAMM</name>
<feature type="transmembrane region" description="Helical" evidence="6">
    <location>
        <begin position="271"/>
        <end position="292"/>
    </location>
</feature>
<feature type="transmembrane region" description="Helical" evidence="6">
    <location>
        <begin position="33"/>
        <end position="53"/>
    </location>
</feature>
<evidence type="ECO:0000256" key="3">
    <source>
        <dbReference type="ARBA" id="ARBA00022692"/>
    </source>
</evidence>
<dbReference type="GO" id="GO:0005886">
    <property type="term" value="C:plasma membrane"/>
    <property type="evidence" value="ECO:0007669"/>
    <property type="project" value="UniProtKB-SubCell"/>
</dbReference>
<evidence type="ECO:0000259" key="7">
    <source>
        <dbReference type="Pfam" id="PF00892"/>
    </source>
</evidence>
<evidence type="ECO:0000256" key="5">
    <source>
        <dbReference type="ARBA" id="ARBA00023136"/>
    </source>
</evidence>
<evidence type="ECO:0000256" key="2">
    <source>
        <dbReference type="ARBA" id="ARBA00022475"/>
    </source>
</evidence>
<evidence type="ECO:0000256" key="1">
    <source>
        <dbReference type="ARBA" id="ARBA00004651"/>
    </source>
</evidence>
<feature type="transmembrane region" description="Helical" evidence="6">
    <location>
        <begin position="65"/>
        <end position="83"/>
    </location>
</feature>
<dbReference type="Proteomes" id="UP000199670">
    <property type="component" value="Unassembled WGS sequence"/>
</dbReference>
<feature type="transmembrane region" description="Helical" evidence="6">
    <location>
        <begin position="246"/>
        <end position="265"/>
    </location>
</feature>
<evidence type="ECO:0000256" key="4">
    <source>
        <dbReference type="ARBA" id="ARBA00022989"/>
    </source>
</evidence>
<feature type="domain" description="EamA" evidence="7">
    <location>
        <begin position="5"/>
        <end position="138"/>
    </location>
</feature>
<keyword evidence="4 6" id="KW-1133">Transmembrane helix</keyword>
<dbReference type="InterPro" id="IPR000620">
    <property type="entry name" value="EamA_dom"/>
</dbReference>
<dbReference type="SUPFAM" id="SSF103481">
    <property type="entry name" value="Multidrug resistance efflux transporter EmrE"/>
    <property type="match status" value="2"/>
</dbReference>
<dbReference type="InterPro" id="IPR050638">
    <property type="entry name" value="AA-Vitamin_Transporters"/>
</dbReference>
<feature type="transmembrane region" description="Helical" evidence="6">
    <location>
        <begin position="152"/>
        <end position="169"/>
    </location>
</feature>
<feature type="transmembrane region" description="Helical" evidence="6">
    <location>
        <begin position="189"/>
        <end position="209"/>
    </location>
</feature>
<reference evidence="9" key="1">
    <citation type="submission" date="2016-08" db="EMBL/GenBank/DDBJ databases">
        <authorList>
            <person name="Varghese N."/>
            <person name="Submissions Spin"/>
        </authorList>
    </citation>
    <scope>NUCLEOTIDE SEQUENCE [LARGE SCALE GENOMIC DNA]</scope>
    <source>
        <strain evidence="9">R-53248</strain>
    </source>
</reference>
<feature type="transmembrane region" description="Helical" evidence="6">
    <location>
        <begin position="89"/>
        <end position="110"/>
    </location>
</feature>
<feature type="transmembrane region" description="Helical" evidence="6">
    <location>
        <begin position="122"/>
        <end position="140"/>
    </location>
</feature>
<keyword evidence="5 6" id="KW-0472">Membrane</keyword>
<dbReference type="PANTHER" id="PTHR32322:SF18">
    <property type="entry name" value="S-ADENOSYLMETHIONINE_S-ADENOSYLHOMOCYSTEINE TRANSPORTER"/>
    <property type="match status" value="1"/>
</dbReference>
<dbReference type="PANTHER" id="PTHR32322">
    <property type="entry name" value="INNER MEMBRANE TRANSPORTER"/>
    <property type="match status" value="1"/>
</dbReference>
<evidence type="ECO:0000313" key="8">
    <source>
        <dbReference type="EMBL" id="SCC19178.1"/>
    </source>
</evidence>
<organism evidence="8 9">
    <name type="scientific">Gilliamella bombicola</name>
    <dbReference type="NCBI Taxonomy" id="1798182"/>
    <lineage>
        <taxon>Bacteria</taxon>
        <taxon>Pseudomonadati</taxon>
        <taxon>Pseudomonadota</taxon>
        <taxon>Gammaproteobacteria</taxon>
        <taxon>Orbales</taxon>
        <taxon>Orbaceae</taxon>
        <taxon>Gilliamella</taxon>
    </lineage>
</organism>
<evidence type="ECO:0000256" key="6">
    <source>
        <dbReference type="SAM" id="Phobius"/>
    </source>
</evidence>
<sequence>MNRILGILAVILASILWGTTGTAATFAPLLSPLLIGSLAMGIGGILQCTLAIPKIIKERHLLTKHFGFLIVGAIAVMIYPLAFYSSMRLSGVTIGTVVSIGSAPILSAIIEYISRDFRLTKQWLIGASCGILGIILLAFSENNSTTNQYDHITIGILLGLIAGFTYALYSWSARQLMLKGIATKSAMGATFGCGGILLIPVMLLTGSALFDSLTNMTVCIYMALIPMFLGYLCYGYGLSKISASSAITISLLEPVIAAILAMLIIGEQMSLVGWFGVILIFLCLMFVTLSSITNLSASA</sequence>
<dbReference type="Pfam" id="PF00892">
    <property type="entry name" value="EamA"/>
    <property type="match status" value="2"/>
</dbReference>
<protein>
    <submittedName>
        <fullName evidence="8">Drug/metabolite transporter, DME family</fullName>
    </submittedName>
</protein>
<dbReference type="RefSeq" id="WP_091349466.1">
    <property type="nucleotide sequence ID" value="NZ_FMAQ01000009.1"/>
</dbReference>
<dbReference type="Gene3D" id="1.10.3730.20">
    <property type="match status" value="1"/>
</dbReference>
<accession>A0A1C4CJF7</accession>
<dbReference type="EMBL" id="FMAQ01000009">
    <property type="protein sequence ID" value="SCC19178.1"/>
    <property type="molecule type" value="Genomic_DNA"/>
</dbReference>
<keyword evidence="3 6" id="KW-0812">Transmembrane</keyword>
<gene>
    <name evidence="8" type="ORF">GA0061081_10935</name>
</gene>
<dbReference type="InterPro" id="IPR037185">
    <property type="entry name" value="EmrE-like"/>
</dbReference>
<feature type="transmembrane region" description="Helical" evidence="6">
    <location>
        <begin position="215"/>
        <end position="234"/>
    </location>
</feature>
<dbReference type="STRING" id="1798182.GA0061081_10935"/>
<keyword evidence="2" id="KW-1003">Cell membrane</keyword>
<keyword evidence="9" id="KW-1185">Reference proteome</keyword>